<reference evidence="2 3" key="1">
    <citation type="submission" date="2012-07" db="EMBL/GenBank/DDBJ databases">
        <title>Genome sequence of Brachyspira sp. 30446, isolated from a pig with mucohaemorrhagic colitis.</title>
        <authorList>
            <person name="Rubin J.E."/>
            <person name="Fernando C."/>
            <person name="Harding J.C.S."/>
            <person name="Hill J.E."/>
        </authorList>
    </citation>
    <scope>NUCLEOTIDE SEQUENCE [LARGE SCALE GENOMIC DNA]</scope>
    <source>
        <strain evidence="2 3">30446</strain>
    </source>
</reference>
<feature type="domain" description="Methyltransferase type 11" evidence="1">
    <location>
        <begin position="51"/>
        <end position="143"/>
    </location>
</feature>
<dbReference type="OrthoDB" id="9808140at2"/>
<dbReference type="GO" id="GO:0032259">
    <property type="term" value="P:methylation"/>
    <property type="evidence" value="ECO:0007669"/>
    <property type="project" value="UniProtKB-KW"/>
</dbReference>
<dbReference type="AlphaFoldDB" id="A0A2U4EWX4"/>
<dbReference type="Gene3D" id="3.40.50.150">
    <property type="entry name" value="Vaccinia Virus protein VP39"/>
    <property type="match status" value="1"/>
</dbReference>
<dbReference type="Proteomes" id="UP000011663">
    <property type="component" value="Unassembled WGS sequence"/>
</dbReference>
<dbReference type="GO" id="GO:0008757">
    <property type="term" value="F:S-adenosylmethionine-dependent methyltransferase activity"/>
    <property type="evidence" value="ECO:0007669"/>
    <property type="project" value="InterPro"/>
</dbReference>
<dbReference type="EMBL" id="ALNZ01000018">
    <property type="protein sequence ID" value="EKV57608.1"/>
    <property type="molecule type" value="Genomic_DNA"/>
</dbReference>
<evidence type="ECO:0000259" key="1">
    <source>
        <dbReference type="Pfam" id="PF08241"/>
    </source>
</evidence>
<accession>A0A2U4EWX4</accession>
<comment type="caution">
    <text evidence="2">The sequence shown here is derived from an EMBL/GenBank/DDBJ whole genome shotgun (WGS) entry which is preliminary data.</text>
</comment>
<dbReference type="RefSeq" id="WP_008722794.1">
    <property type="nucleotide sequence ID" value="NZ_JH994110.1"/>
</dbReference>
<organism evidence="2 3">
    <name type="scientific">Brachyspira hampsonii 30446</name>
    <dbReference type="NCBI Taxonomy" id="1289135"/>
    <lineage>
        <taxon>Bacteria</taxon>
        <taxon>Pseudomonadati</taxon>
        <taxon>Spirochaetota</taxon>
        <taxon>Spirochaetia</taxon>
        <taxon>Brachyspirales</taxon>
        <taxon>Brachyspiraceae</taxon>
        <taxon>Brachyspira</taxon>
    </lineage>
</organism>
<dbReference type="STRING" id="1289135.A966_04451"/>
<proteinExistence type="predicted"/>
<name>A0A2U4EWX4_9SPIR</name>
<dbReference type="PANTHER" id="PTHR43591:SF110">
    <property type="entry name" value="RHODANESE DOMAIN-CONTAINING PROTEIN"/>
    <property type="match status" value="1"/>
</dbReference>
<gene>
    <name evidence="2" type="ORF">A966_04451</name>
</gene>
<dbReference type="InterPro" id="IPR013216">
    <property type="entry name" value="Methyltransf_11"/>
</dbReference>
<dbReference type="PANTHER" id="PTHR43591">
    <property type="entry name" value="METHYLTRANSFERASE"/>
    <property type="match status" value="1"/>
</dbReference>
<evidence type="ECO:0000313" key="2">
    <source>
        <dbReference type="EMBL" id="EKV57608.1"/>
    </source>
</evidence>
<keyword evidence="2" id="KW-0489">Methyltransferase</keyword>
<evidence type="ECO:0000313" key="3">
    <source>
        <dbReference type="Proteomes" id="UP000011663"/>
    </source>
</evidence>
<keyword evidence="2" id="KW-0808">Transferase</keyword>
<dbReference type="CDD" id="cd02440">
    <property type="entry name" value="AdoMet_MTases"/>
    <property type="match status" value="1"/>
</dbReference>
<dbReference type="InterPro" id="IPR029063">
    <property type="entry name" value="SAM-dependent_MTases_sf"/>
</dbReference>
<dbReference type="GeneID" id="66487340"/>
<sequence>MKDYEKLSKEHFNKQASIYDEKDTVYYSKFGKISCNYVSEYLKDIDYNNLLDIGCGTGYLINLLKNKNNASFYGLDLSEEMLKIAKSKNIKNSHFILGTADKLPFDDNTFDIAVCIQSFHHYPYPDEAMKEAYRILRKGGLYILSDTGVGGIAAWIDNNILFPLMKSGDCHTENKEGISKRMIKNGFEVIEKKQLKGFIYSVIGKK</sequence>
<protein>
    <submittedName>
        <fullName evidence="2">Type 11 methyltransferase</fullName>
    </submittedName>
</protein>
<dbReference type="Pfam" id="PF08241">
    <property type="entry name" value="Methyltransf_11"/>
    <property type="match status" value="1"/>
</dbReference>
<dbReference type="SUPFAM" id="SSF53335">
    <property type="entry name" value="S-adenosyl-L-methionine-dependent methyltransferases"/>
    <property type="match status" value="1"/>
</dbReference>